<evidence type="ECO:0000256" key="7">
    <source>
        <dbReference type="SAM" id="MobiDB-lite"/>
    </source>
</evidence>
<dbReference type="GO" id="GO:0046872">
    <property type="term" value="F:metal ion binding"/>
    <property type="evidence" value="ECO:0007669"/>
    <property type="project" value="UniProtKB-KW"/>
</dbReference>
<dbReference type="OMA" id="DQWHAFF"/>
<evidence type="ECO:0000259" key="8">
    <source>
        <dbReference type="SMART" id="SM01117"/>
    </source>
</evidence>
<evidence type="ECO:0000256" key="5">
    <source>
        <dbReference type="ARBA" id="ARBA00023004"/>
    </source>
</evidence>
<dbReference type="InterPro" id="IPR036400">
    <property type="entry name" value="Cyt_B5-like_heme/steroid_sf"/>
</dbReference>
<proteinExistence type="inferred from homology"/>
<dbReference type="SUPFAM" id="SSF55856">
    <property type="entry name" value="Cytochrome b5-like heme/steroid binding domain"/>
    <property type="match status" value="1"/>
</dbReference>
<evidence type="ECO:0000256" key="4">
    <source>
        <dbReference type="ARBA" id="ARBA00022824"/>
    </source>
</evidence>
<evidence type="ECO:0000256" key="3">
    <source>
        <dbReference type="ARBA" id="ARBA00022723"/>
    </source>
</evidence>
<dbReference type="EMBL" id="MCFI01000017">
    <property type="protein sequence ID" value="ORY78575.1"/>
    <property type="molecule type" value="Genomic_DNA"/>
</dbReference>
<dbReference type="Pfam" id="PF00173">
    <property type="entry name" value="Cyt-b5"/>
    <property type="match status" value="1"/>
</dbReference>
<evidence type="ECO:0000256" key="2">
    <source>
        <dbReference type="ARBA" id="ARBA00022617"/>
    </source>
</evidence>
<dbReference type="PANTHER" id="PTHR10281:SF72">
    <property type="entry name" value="NEUDESIN"/>
    <property type="match status" value="1"/>
</dbReference>
<dbReference type="PANTHER" id="PTHR10281">
    <property type="entry name" value="MEMBRANE-ASSOCIATED PROGESTERONE RECEPTOR COMPONENT-RELATED"/>
    <property type="match status" value="1"/>
</dbReference>
<evidence type="ECO:0000313" key="10">
    <source>
        <dbReference type="Proteomes" id="UP000193685"/>
    </source>
</evidence>
<feature type="region of interest" description="Disordered" evidence="7">
    <location>
        <begin position="1"/>
        <end position="29"/>
    </location>
</feature>
<gene>
    <name evidence="9" type="ORF">BCR37DRAFT_108260</name>
</gene>
<dbReference type="InterPro" id="IPR001199">
    <property type="entry name" value="Cyt_B5-like_heme/steroid-bd"/>
</dbReference>
<dbReference type="InterPro" id="IPR050577">
    <property type="entry name" value="MAPR/NEUFC/NENF-like"/>
</dbReference>
<name>A0A1Y2F6L8_PROLT</name>
<comment type="subcellular location">
    <subcellularLocation>
        <location evidence="1">Endoplasmic reticulum</location>
    </subcellularLocation>
</comment>
<dbReference type="GeneID" id="63782498"/>
<reference evidence="9 10" key="1">
    <citation type="submission" date="2016-07" db="EMBL/GenBank/DDBJ databases">
        <title>Pervasive Adenine N6-methylation of Active Genes in Fungi.</title>
        <authorList>
            <consortium name="DOE Joint Genome Institute"/>
            <person name="Mondo S.J."/>
            <person name="Dannebaum R.O."/>
            <person name="Kuo R.C."/>
            <person name="Labutti K."/>
            <person name="Haridas S."/>
            <person name="Kuo A."/>
            <person name="Salamov A."/>
            <person name="Ahrendt S.R."/>
            <person name="Lipzen A."/>
            <person name="Sullivan W."/>
            <person name="Andreopoulos W.B."/>
            <person name="Clum A."/>
            <person name="Lindquist E."/>
            <person name="Daum C."/>
            <person name="Ramamoorthy G.K."/>
            <person name="Gryganskyi A."/>
            <person name="Culley D."/>
            <person name="Magnuson J.K."/>
            <person name="James T.Y."/>
            <person name="O'Malley M.A."/>
            <person name="Stajich J.E."/>
            <person name="Spatafora J.W."/>
            <person name="Visel A."/>
            <person name="Grigoriev I.V."/>
        </authorList>
    </citation>
    <scope>NUCLEOTIDE SEQUENCE [LARGE SCALE GENOMIC DNA]</scope>
    <source>
        <strain evidence="9 10">12-1054</strain>
    </source>
</reference>
<dbReference type="Proteomes" id="UP000193685">
    <property type="component" value="Unassembled WGS sequence"/>
</dbReference>
<keyword evidence="3" id="KW-0479">Metal-binding</keyword>
<dbReference type="FunFam" id="3.10.120.10:FF:000003">
    <property type="entry name" value="membrane-associated progesterone receptor component 1"/>
    <property type="match status" value="1"/>
</dbReference>
<comment type="similarity">
    <text evidence="6">Belongs to the cytochrome b5 family. MAPR subfamily.</text>
</comment>
<dbReference type="GO" id="GO:0005783">
    <property type="term" value="C:endoplasmic reticulum"/>
    <property type="evidence" value="ECO:0007669"/>
    <property type="project" value="UniProtKB-SubCell"/>
</dbReference>
<keyword evidence="2" id="KW-0349">Heme</keyword>
<dbReference type="STRING" id="56484.A0A1Y2F6L8"/>
<dbReference type="AlphaFoldDB" id="A0A1Y2F6L8"/>
<feature type="domain" description="Cytochrome b5 heme-binding" evidence="8">
    <location>
        <begin position="30"/>
        <end position="133"/>
    </location>
</feature>
<dbReference type="SMART" id="SM01117">
    <property type="entry name" value="Cyt-b5"/>
    <property type="match status" value="1"/>
</dbReference>
<keyword evidence="10" id="KW-1185">Reference proteome</keyword>
<protein>
    <submittedName>
        <fullName evidence="9">Cytochrome b5-like heme/steroid binding domain-containing protein</fullName>
    </submittedName>
</protein>
<dbReference type="GO" id="GO:0016020">
    <property type="term" value="C:membrane"/>
    <property type="evidence" value="ECO:0007669"/>
    <property type="project" value="TreeGrafter"/>
</dbReference>
<comment type="caution">
    <text evidence="9">The sequence shown here is derived from an EMBL/GenBank/DDBJ whole genome shotgun (WGS) entry which is preliminary data.</text>
</comment>
<sequence length="138" mass="15325">MSDAQKPERTRPRFAPKEPIELDPPQSTPISREFLAQCNGAEGSQQGNRLLIAIRGKVFDVTRNQDAYGPGKGYNIFCGSEASRALALTSLERKDVEGDLEGKLDDLTPEQIQTLVDWETFFGYRYNVVGLLEGSAFL</sequence>
<organism evidence="9 10">
    <name type="scientific">Protomyces lactucae-debilis</name>
    <dbReference type="NCBI Taxonomy" id="2754530"/>
    <lineage>
        <taxon>Eukaryota</taxon>
        <taxon>Fungi</taxon>
        <taxon>Dikarya</taxon>
        <taxon>Ascomycota</taxon>
        <taxon>Taphrinomycotina</taxon>
        <taxon>Taphrinomycetes</taxon>
        <taxon>Taphrinales</taxon>
        <taxon>Protomycetaceae</taxon>
        <taxon>Protomyces</taxon>
    </lineage>
</organism>
<dbReference type="Gene3D" id="3.10.120.10">
    <property type="entry name" value="Cytochrome b5-like heme/steroid binding domain"/>
    <property type="match status" value="1"/>
</dbReference>
<dbReference type="RefSeq" id="XP_040723456.1">
    <property type="nucleotide sequence ID" value="XM_040865899.1"/>
</dbReference>
<evidence type="ECO:0000313" key="9">
    <source>
        <dbReference type="EMBL" id="ORY78575.1"/>
    </source>
</evidence>
<dbReference type="GO" id="GO:0020037">
    <property type="term" value="F:heme binding"/>
    <property type="evidence" value="ECO:0007669"/>
    <property type="project" value="UniProtKB-ARBA"/>
</dbReference>
<evidence type="ECO:0000256" key="6">
    <source>
        <dbReference type="ARBA" id="ARBA00038357"/>
    </source>
</evidence>
<accession>A0A1Y2F6L8</accession>
<dbReference type="OrthoDB" id="899at2759"/>
<keyword evidence="5" id="KW-0408">Iron</keyword>
<evidence type="ECO:0000256" key="1">
    <source>
        <dbReference type="ARBA" id="ARBA00004240"/>
    </source>
</evidence>
<feature type="compositionally biased region" description="Basic and acidic residues" evidence="7">
    <location>
        <begin position="1"/>
        <end position="20"/>
    </location>
</feature>
<keyword evidence="4" id="KW-0256">Endoplasmic reticulum</keyword>